<proteinExistence type="predicted"/>
<feature type="compositionally biased region" description="Polar residues" evidence="1">
    <location>
        <begin position="128"/>
        <end position="139"/>
    </location>
</feature>
<organism evidence="2 3">
    <name type="scientific">Panagrolaimus superbus</name>
    <dbReference type="NCBI Taxonomy" id="310955"/>
    <lineage>
        <taxon>Eukaryota</taxon>
        <taxon>Metazoa</taxon>
        <taxon>Ecdysozoa</taxon>
        <taxon>Nematoda</taxon>
        <taxon>Chromadorea</taxon>
        <taxon>Rhabditida</taxon>
        <taxon>Tylenchina</taxon>
        <taxon>Panagrolaimomorpha</taxon>
        <taxon>Panagrolaimoidea</taxon>
        <taxon>Panagrolaimidae</taxon>
        <taxon>Panagrolaimus</taxon>
    </lineage>
</organism>
<protein>
    <submittedName>
        <fullName evidence="3">Uncharacterized protein</fullName>
    </submittedName>
</protein>
<dbReference type="AlphaFoldDB" id="A0A914YMC7"/>
<evidence type="ECO:0000256" key="1">
    <source>
        <dbReference type="SAM" id="MobiDB-lite"/>
    </source>
</evidence>
<reference evidence="3" key="1">
    <citation type="submission" date="2022-11" db="UniProtKB">
        <authorList>
            <consortium name="WormBaseParasite"/>
        </authorList>
    </citation>
    <scope>IDENTIFICATION</scope>
</reference>
<dbReference type="WBParaSite" id="PSU_v2.g20535.t1">
    <property type="protein sequence ID" value="PSU_v2.g20535.t1"/>
    <property type="gene ID" value="PSU_v2.g20535"/>
</dbReference>
<accession>A0A914YMC7</accession>
<keyword evidence="2" id="KW-1185">Reference proteome</keyword>
<feature type="region of interest" description="Disordered" evidence="1">
    <location>
        <begin position="69"/>
        <end position="90"/>
    </location>
</feature>
<evidence type="ECO:0000313" key="2">
    <source>
        <dbReference type="Proteomes" id="UP000887577"/>
    </source>
</evidence>
<evidence type="ECO:0000313" key="3">
    <source>
        <dbReference type="WBParaSite" id="PSU_v2.g20535.t1"/>
    </source>
</evidence>
<dbReference type="Proteomes" id="UP000887577">
    <property type="component" value="Unplaced"/>
</dbReference>
<feature type="region of interest" description="Disordered" evidence="1">
    <location>
        <begin position="116"/>
        <end position="146"/>
    </location>
</feature>
<name>A0A914YMC7_9BILA</name>
<sequence length="170" mass="19075">MSHRMRRFADKLAVIQISLDPPSPPLIIQSMESECSTPAAAGDIIPTFNEFSFPISNSNFLTVPKCERDECERESSPPPRRCSQGSTLSDNSSITISLATSYQNLLSPSYLGYSNNNNINNKQRDRSTSYCYSEDSATPPSEFLFVPRPHSAQKKGLKSRQKKLELFNIY</sequence>